<accession>A0A914WH91</accession>
<dbReference type="PANTHER" id="PTHR21593:SF36">
    <property type="entry name" value="DUF148 DOMAIN-CONTAINING PROTEIN-RELATED"/>
    <property type="match status" value="1"/>
</dbReference>
<feature type="region of interest" description="Disordered" evidence="1">
    <location>
        <begin position="281"/>
        <end position="307"/>
    </location>
</feature>
<evidence type="ECO:0000313" key="4">
    <source>
        <dbReference type="WBParaSite" id="PSAMB.scaffold409size52490.g5600.t1"/>
    </source>
</evidence>
<organism evidence="3 4">
    <name type="scientific">Plectus sambesii</name>
    <dbReference type="NCBI Taxonomy" id="2011161"/>
    <lineage>
        <taxon>Eukaryota</taxon>
        <taxon>Metazoa</taxon>
        <taxon>Ecdysozoa</taxon>
        <taxon>Nematoda</taxon>
        <taxon>Chromadorea</taxon>
        <taxon>Plectida</taxon>
        <taxon>Plectina</taxon>
        <taxon>Plectoidea</taxon>
        <taxon>Plectidae</taxon>
        <taxon>Plectus</taxon>
    </lineage>
</organism>
<evidence type="ECO:0000313" key="3">
    <source>
        <dbReference type="Proteomes" id="UP000887566"/>
    </source>
</evidence>
<feature type="compositionally biased region" description="Pro residues" evidence="1">
    <location>
        <begin position="288"/>
        <end position="307"/>
    </location>
</feature>
<keyword evidence="3" id="KW-1185">Reference proteome</keyword>
<reference evidence="4" key="1">
    <citation type="submission" date="2022-11" db="UniProtKB">
        <authorList>
            <consortium name="WormBaseParasite"/>
        </authorList>
    </citation>
    <scope>IDENTIFICATION</scope>
</reference>
<proteinExistence type="predicted"/>
<dbReference type="WBParaSite" id="PSAMB.scaffold409size52490.g5600.t1">
    <property type="protein sequence ID" value="PSAMB.scaffold409size52490.g5600.t1"/>
    <property type="gene ID" value="PSAMB.scaffold409size52490.g5600"/>
</dbReference>
<dbReference type="Proteomes" id="UP000887566">
    <property type="component" value="Unplaced"/>
</dbReference>
<keyword evidence="2" id="KW-0732">Signal</keyword>
<dbReference type="AlphaFoldDB" id="A0A914WH91"/>
<evidence type="ECO:0000256" key="1">
    <source>
        <dbReference type="SAM" id="MobiDB-lite"/>
    </source>
</evidence>
<dbReference type="InterPro" id="IPR052823">
    <property type="entry name" value="SXP/RAL-2_related"/>
</dbReference>
<name>A0A914WH91_9BILA</name>
<feature type="chain" id="PRO_5037410281" evidence="2">
    <location>
        <begin position="17"/>
        <end position="307"/>
    </location>
</feature>
<dbReference type="PROSITE" id="PS50276">
    <property type="entry name" value="PANCREATIC_HORMONE_2"/>
    <property type="match status" value="1"/>
</dbReference>
<dbReference type="PANTHER" id="PTHR21593">
    <property type="entry name" value="PRION-LIKE- Q/N-RICH -DOMAIN-BEARING PROTEIN PROTEIN"/>
    <property type="match status" value="1"/>
</dbReference>
<sequence length="307" mass="34580">MKTAFIVVCCLAAVQAFPPPPFRSIPPPPPIVPGFELLPADVQAKLKAVMEDGSIGGHERHEKVMEIMENLPDEIKSKLPPPPGFEKLPADVQEKLKAIHMDRSLTWQQKHEKVREIIDNLPEEVKRLLPIPPPPPGFELLPEDIKEQIKAIHENSSLGWREKHDKIREIMESLPEDIKAKLPFPPPPPGFENLPEDIKSKINAIRRNNTLGWGDKQAQIREILDNLPEELKNKLPPPPLPPGFELLPEDVKAKMRAIHEDKTLTPRERFQKIHEIMESLPADIKSKLPPPPPMGPPPMGPPPPFGK</sequence>
<evidence type="ECO:0000256" key="2">
    <source>
        <dbReference type="SAM" id="SignalP"/>
    </source>
</evidence>
<protein>
    <submittedName>
        <fullName evidence="4">SXP/RAL-2 family protein Ani s 5-like cation-binding domain-containing protein</fullName>
    </submittedName>
</protein>
<feature type="signal peptide" evidence="2">
    <location>
        <begin position="1"/>
        <end position="16"/>
    </location>
</feature>